<evidence type="ECO:0000313" key="3">
    <source>
        <dbReference type="Proteomes" id="UP000006039"/>
    </source>
</evidence>
<proteinExistence type="predicted"/>
<protein>
    <submittedName>
        <fullName evidence="1 2">Uncharacterized protein</fullName>
    </submittedName>
</protein>
<name>J3PDJ8_GAET3</name>
<evidence type="ECO:0000313" key="2">
    <source>
        <dbReference type="EnsemblFungi" id="EJT70548"/>
    </source>
</evidence>
<reference evidence="2" key="5">
    <citation type="submission" date="2018-04" db="UniProtKB">
        <authorList>
            <consortium name="EnsemblFungi"/>
        </authorList>
    </citation>
    <scope>IDENTIFICATION</scope>
    <source>
        <strain evidence="2">R3-111a-1</strain>
    </source>
</reference>
<reference evidence="2" key="4">
    <citation type="journal article" date="2015" name="G3 (Bethesda)">
        <title>Genome sequences of three phytopathogenic species of the Magnaporthaceae family of fungi.</title>
        <authorList>
            <person name="Okagaki L.H."/>
            <person name="Nunes C.C."/>
            <person name="Sailsbery J."/>
            <person name="Clay B."/>
            <person name="Brown D."/>
            <person name="John T."/>
            <person name="Oh Y."/>
            <person name="Young N."/>
            <person name="Fitzgerald M."/>
            <person name="Haas B.J."/>
            <person name="Zeng Q."/>
            <person name="Young S."/>
            <person name="Adiconis X."/>
            <person name="Fan L."/>
            <person name="Levin J.Z."/>
            <person name="Mitchell T.K."/>
            <person name="Okubara P.A."/>
            <person name="Farman M.L."/>
            <person name="Kohn L.M."/>
            <person name="Birren B."/>
            <person name="Ma L.-J."/>
            <person name="Dean R.A."/>
        </authorList>
    </citation>
    <scope>NUCLEOTIDE SEQUENCE</scope>
    <source>
        <strain evidence="2">R3-111a-1</strain>
    </source>
</reference>
<dbReference type="EMBL" id="GL385401">
    <property type="protein sequence ID" value="EJT70548.1"/>
    <property type="molecule type" value="Genomic_DNA"/>
</dbReference>
<accession>J3PDJ8</accession>
<dbReference type="AlphaFoldDB" id="J3PDJ8"/>
<sequence>MNHKTKPSFKILHDIPSGFQHAEVPAIDPKIASALATYLPATVIGCQDGAHRPWTPLTRGHKCGGPVPNQGLTPHVWDDCKTAIFLWWVLVLRGFGARAVEGGGGLAMTLLEPGHAISRVSAGGRFSGGELAAGCSRTSERAGGSVVLIGHRAAVA</sequence>
<dbReference type="RefSeq" id="XP_009227726.1">
    <property type="nucleotide sequence ID" value="XM_009229462.1"/>
</dbReference>
<organism evidence="1">
    <name type="scientific">Gaeumannomyces tritici (strain R3-111a-1)</name>
    <name type="common">Wheat and barley take-all root rot fungus</name>
    <name type="synonym">Gaeumannomyces graminis var. tritici</name>
    <dbReference type="NCBI Taxonomy" id="644352"/>
    <lineage>
        <taxon>Eukaryota</taxon>
        <taxon>Fungi</taxon>
        <taxon>Dikarya</taxon>
        <taxon>Ascomycota</taxon>
        <taxon>Pezizomycotina</taxon>
        <taxon>Sordariomycetes</taxon>
        <taxon>Sordariomycetidae</taxon>
        <taxon>Magnaporthales</taxon>
        <taxon>Magnaporthaceae</taxon>
        <taxon>Gaeumannomyces</taxon>
    </lineage>
</organism>
<evidence type="ECO:0000313" key="1">
    <source>
        <dbReference type="EMBL" id="EJT70548.1"/>
    </source>
</evidence>
<dbReference type="GeneID" id="20352029"/>
<reference evidence="1" key="2">
    <citation type="submission" date="2010-07" db="EMBL/GenBank/DDBJ databases">
        <authorList>
            <consortium name="The Broad Institute Genome Sequencing Platform"/>
            <consortium name="Broad Institute Genome Sequencing Center for Infectious Disease"/>
            <person name="Ma L.-J."/>
            <person name="Dead R."/>
            <person name="Young S."/>
            <person name="Zeng Q."/>
            <person name="Koehrsen M."/>
            <person name="Alvarado L."/>
            <person name="Berlin A."/>
            <person name="Chapman S.B."/>
            <person name="Chen Z."/>
            <person name="Freedman E."/>
            <person name="Gellesch M."/>
            <person name="Goldberg J."/>
            <person name="Griggs A."/>
            <person name="Gujja S."/>
            <person name="Heilman E.R."/>
            <person name="Heiman D."/>
            <person name="Hepburn T."/>
            <person name="Howarth C."/>
            <person name="Jen D."/>
            <person name="Larson L."/>
            <person name="Mehta T."/>
            <person name="Neiman D."/>
            <person name="Pearson M."/>
            <person name="Roberts A."/>
            <person name="Saif S."/>
            <person name="Shea T."/>
            <person name="Shenoy N."/>
            <person name="Sisk P."/>
            <person name="Stolte C."/>
            <person name="Sykes S."/>
            <person name="Walk T."/>
            <person name="White J."/>
            <person name="Yandava C."/>
            <person name="Haas B."/>
            <person name="Nusbaum C."/>
            <person name="Birren B."/>
        </authorList>
    </citation>
    <scope>NUCLEOTIDE SEQUENCE</scope>
    <source>
        <strain evidence="1">R3-111a-1</strain>
    </source>
</reference>
<gene>
    <name evidence="2" type="primary">20352029</name>
    <name evidence="1" type="ORF">GGTG_11571</name>
</gene>
<keyword evidence="3" id="KW-1185">Reference proteome</keyword>
<dbReference type="EnsemblFungi" id="EJT70548">
    <property type="protein sequence ID" value="EJT70548"/>
    <property type="gene ID" value="GGTG_11571"/>
</dbReference>
<dbReference type="OrthoDB" id="288203at2759"/>
<reference evidence="1" key="3">
    <citation type="submission" date="2010-09" db="EMBL/GenBank/DDBJ databases">
        <title>Annotation of Gaeumannomyces graminis var. tritici R3-111a-1.</title>
        <authorList>
            <consortium name="The Broad Institute Genome Sequencing Platform"/>
            <person name="Ma L.-J."/>
            <person name="Dead R."/>
            <person name="Young S.K."/>
            <person name="Zeng Q."/>
            <person name="Gargeya S."/>
            <person name="Fitzgerald M."/>
            <person name="Haas B."/>
            <person name="Abouelleil A."/>
            <person name="Alvarado L."/>
            <person name="Arachchi H.M."/>
            <person name="Berlin A."/>
            <person name="Brown A."/>
            <person name="Chapman S.B."/>
            <person name="Chen Z."/>
            <person name="Dunbar C."/>
            <person name="Freedman E."/>
            <person name="Gearin G."/>
            <person name="Gellesch M."/>
            <person name="Goldberg J."/>
            <person name="Griggs A."/>
            <person name="Gujja S."/>
            <person name="Heiman D."/>
            <person name="Howarth C."/>
            <person name="Larson L."/>
            <person name="Lui A."/>
            <person name="MacDonald P.J.P."/>
            <person name="Mehta T."/>
            <person name="Montmayeur A."/>
            <person name="Murphy C."/>
            <person name="Neiman D."/>
            <person name="Pearson M."/>
            <person name="Priest M."/>
            <person name="Roberts A."/>
            <person name="Saif S."/>
            <person name="Shea T."/>
            <person name="Shenoy N."/>
            <person name="Sisk P."/>
            <person name="Stolte C."/>
            <person name="Sykes S."/>
            <person name="Yandava C."/>
            <person name="Wortman J."/>
            <person name="Nusbaum C."/>
            <person name="Birren B."/>
        </authorList>
    </citation>
    <scope>NUCLEOTIDE SEQUENCE</scope>
    <source>
        <strain evidence="1">R3-111a-1</strain>
    </source>
</reference>
<dbReference type="HOGENOM" id="CLU_1686696_0_0_1"/>
<dbReference type="Proteomes" id="UP000006039">
    <property type="component" value="Unassembled WGS sequence"/>
</dbReference>
<reference evidence="3" key="1">
    <citation type="submission" date="2010-07" db="EMBL/GenBank/DDBJ databases">
        <title>The genome sequence of Gaeumannomyces graminis var. tritici strain R3-111a-1.</title>
        <authorList>
            <consortium name="The Broad Institute Genome Sequencing Platform"/>
            <person name="Ma L.-J."/>
            <person name="Dead R."/>
            <person name="Young S."/>
            <person name="Zeng Q."/>
            <person name="Koehrsen M."/>
            <person name="Alvarado L."/>
            <person name="Berlin A."/>
            <person name="Chapman S.B."/>
            <person name="Chen Z."/>
            <person name="Freedman E."/>
            <person name="Gellesch M."/>
            <person name="Goldberg J."/>
            <person name="Griggs A."/>
            <person name="Gujja S."/>
            <person name="Heilman E.R."/>
            <person name="Heiman D."/>
            <person name="Hepburn T."/>
            <person name="Howarth C."/>
            <person name="Jen D."/>
            <person name="Larson L."/>
            <person name="Mehta T."/>
            <person name="Neiman D."/>
            <person name="Pearson M."/>
            <person name="Roberts A."/>
            <person name="Saif S."/>
            <person name="Shea T."/>
            <person name="Shenoy N."/>
            <person name="Sisk P."/>
            <person name="Stolte C."/>
            <person name="Sykes S."/>
            <person name="Walk T."/>
            <person name="White J."/>
            <person name="Yandava C."/>
            <person name="Haas B."/>
            <person name="Nusbaum C."/>
            <person name="Birren B."/>
        </authorList>
    </citation>
    <scope>NUCLEOTIDE SEQUENCE [LARGE SCALE GENOMIC DNA]</scope>
    <source>
        <strain evidence="3">R3-111a-1</strain>
    </source>
</reference>
<dbReference type="VEuPathDB" id="FungiDB:GGTG_11571"/>